<gene>
    <name evidence="4" type="ORF">BOW51_02365</name>
</gene>
<keyword evidence="2" id="KW-0732">Signal</keyword>
<feature type="signal peptide" evidence="2">
    <location>
        <begin position="1"/>
        <end position="25"/>
    </location>
</feature>
<evidence type="ECO:0000313" key="4">
    <source>
        <dbReference type="EMBL" id="OOZ37409.1"/>
    </source>
</evidence>
<keyword evidence="1" id="KW-0175">Coiled coil</keyword>
<protein>
    <recommendedName>
        <fullName evidence="3">DUF4124 domain-containing protein</fullName>
    </recommendedName>
</protein>
<evidence type="ECO:0000313" key="5">
    <source>
        <dbReference type="Proteomes" id="UP000190896"/>
    </source>
</evidence>
<dbReference type="OrthoDB" id="6080407at2"/>
<evidence type="ECO:0000256" key="1">
    <source>
        <dbReference type="SAM" id="Coils"/>
    </source>
</evidence>
<name>A0A1T2KX29_9GAMM</name>
<comment type="caution">
    <text evidence="4">The sequence shown here is derived from an EMBL/GenBank/DDBJ whole genome shotgun (WGS) entry which is preliminary data.</text>
</comment>
<reference evidence="4 5" key="1">
    <citation type="submission" date="2016-11" db="EMBL/GenBank/DDBJ databases">
        <title>Mixed transmission modes and dynamic genome evolution in an obligate animal-bacterial symbiosis.</title>
        <authorList>
            <person name="Russell S.L."/>
            <person name="Corbett-Detig R.B."/>
            <person name="Cavanaugh C.M."/>
        </authorList>
    </citation>
    <scope>NUCLEOTIDE SEQUENCE [LARGE SCALE GENOMIC DNA]</scope>
    <source>
        <strain evidence="4">Se-Cadez</strain>
    </source>
</reference>
<accession>A0A1T2KX29</accession>
<proteinExistence type="predicted"/>
<keyword evidence="5" id="KW-1185">Reference proteome</keyword>
<feature type="domain" description="DUF4124" evidence="3">
    <location>
        <begin position="15"/>
        <end position="77"/>
    </location>
</feature>
<evidence type="ECO:0000256" key="2">
    <source>
        <dbReference type="SAM" id="SignalP"/>
    </source>
</evidence>
<dbReference type="Proteomes" id="UP000190896">
    <property type="component" value="Unassembled WGS sequence"/>
</dbReference>
<dbReference type="AlphaFoldDB" id="A0A1T2KX29"/>
<feature type="coiled-coil region" evidence="1">
    <location>
        <begin position="127"/>
        <end position="154"/>
    </location>
</feature>
<dbReference type="EMBL" id="MPRJ01000010">
    <property type="protein sequence ID" value="OOZ37409.1"/>
    <property type="molecule type" value="Genomic_DNA"/>
</dbReference>
<dbReference type="RefSeq" id="WP_078485925.1">
    <property type="nucleotide sequence ID" value="NZ_MPRJ01000010.1"/>
</dbReference>
<feature type="chain" id="PRO_5013024150" description="DUF4124 domain-containing protein" evidence="2">
    <location>
        <begin position="26"/>
        <end position="344"/>
    </location>
</feature>
<dbReference type="Pfam" id="PF13511">
    <property type="entry name" value="DUF4124"/>
    <property type="match status" value="1"/>
</dbReference>
<evidence type="ECO:0000259" key="3">
    <source>
        <dbReference type="Pfam" id="PF13511"/>
    </source>
</evidence>
<organism evidence="4 5">
    <name type="scientific">Solemya velesiana gill symbiont</name>
    <dbReference type="NCBI Taxonomy" id="1918948"/>
    <lineage>
        <taxon>Bacteria</taxon>
        <taxon>Pseudomonadati</taxon>
        <taxon>Pseudomonadota</taxon>
        <taxon>Gammaproteobacteria</taxon>
        <taxon>sulfur-oxidizing symbionts</taxon>
    </lineage>
</organism>
<dbReference type="InterPro" id="IPR025392">
    <property type="entry name" value="DUF4124"/>
</dbReference>
<sequence length="344" mass="39163">MHLRRHTATLLIALLLFGVAGMSNAAKLYKWVDEEGNVYFSDKKPPEHAKAAHSELDKQGMEVKRVEAAKTPEEMEKERELKRLRAEQERLIKEQEAKDRVLLRTFRTEDDILMARNGKLAAIDVIIQVARSNIRRMKIKLGEMQNNAANLERQGKPFPKNLLKNIEGTRNQLKDGYRSIIKEEQKKEQIWEKYAQDVARFRSLKKLHGETDETLADRDRASTLLETVVICDNDTNCAHAWLLAEKYIRSNATTRIQMLGDSIIMAGTPTKDSDISLTVSRIQKPGDSTSELFMDLQCKNSPKGRELCQSQQVANIRSGFRESLQTVTGKVQLPEQESDASGQE</sequence>